<dbReference type="RefSeq" id="WP_256614817.1">
    <property type="nucleotide sequence ID" value="NZ_JANIBK010000031.1"/>
</dbReference>
<dbReference type="EMBL" id="JANIBK010000031">
    <property type="protein sequence ID" value="MCQ8128431.1"/>
    <property type="molecule type" value="Genomic_DNA"/>
</dbReference>
<evidence type="ECO:0000313" key="2">
    <source>
        <dbReference type="Proteomes" id="UP001524586"/>
    </source>
</evidence>
<name>A0ABT1U3L5_9GAMM</name>
<comment type="caution">
    <text evidence="1">The sequence shown here is derived from an EMBL/GenBank/DDBJ whole genome shotgun (WGS) entry which is preliminary data.</text>
</comment>
<sequence length="326" mass="37269">MRIPDIIFNETSVKSCSVPDLNSARKAFEEFVSVIGTLIDIRVTNNVVRSQCCLQDVRISTQSGDKWAVEDWLFDNTIDREMRSFVLTLDTKIPIENGVLLDQELEDALIDQEYRVATAEGPDCFAVGFAIYSGDIVVSVPTSPIWDTHQLRAYVCSDLSIIREVVVDHACREGHCYLLQELFEKRYISSVTTAAELNFEKEKLFPNLRFSPDVADQIEQIESRYITRVLAKLAKMNETAENWRDAESVTPSYLFQWRGESASTMSNADCLAARKFRMPDGNTFGTYENHTDFSKSHRVHFIEDRNERDFIIGYIGNHLPTVLFPH</sequence>
<protein>
    <recommendedName>
        <fullName evidence="3">RES domain-containing protein</fullName>
    </recommendedName>
</protein>
<accession>A0ABT1U3L5</accession>
<evidence type="ECO:0008006" key="3">
    <source>
        <dbReference type="Google" id="ProtNLM"/>
    </source>
</evidence>
<keyword evidence="2" id="KW-1185">Reference proteome</keyword>
<proteinExistence type="predicted"/>
<gene>
    <name evidence="1" type="ORF">NP596_08165</name>
</gene>
<reference evidence="1 2" key="1">
    <citation type="submission" date="2022-07" db="EMBL/GenBank/DDBJ databases">
        <title>Methylomonas rivi sp. nov., Methylomonas rosea sp. nov., Methylomonas aureus sp. nov. and Methylomonas subterranea sp. nov., four novel methanotrophs isolated from a freshwater creek and the deep terrestrial subsurface.</title>
        <authorList>
            <person name="Abin C."/>
            <person name="Sankaranarayanan K."/>
            <person name="Garner C."/>
            <person name="Sindelar R."/>
            <person name="Kotary K."/>
            <person name="Garner R."/>
            <person name="Barclay S."/>
            <person name="Lawson P."/>
            <person name="Krumholz L."/>
        </authorList>
    </citation>
    <scope>NUCLEOTIDE SEQUENCE [LARGE SCALE GENOMIC DNA]</scope>
    <source>
        <strain evidence="1 2">WSC-6</strain>
    </source>
</reference>
<organism evidence="1 2">
    <name type="scientific">Methylomonas rivi</name>
    <dbReference type="NCBI Taxonomy" id="2952226"/>
    <lineage>
        <taxon>Bacteria</taxon>
        <taxon>Pseudomonadati</taxon>
        <taxon>Pseudomonadota</taxon>
        <taxon>Gammaproteobacteria</taxon>
        <taxon>Methylococcales</taxon>
        <taxon>Methylococcaceae</taxon>
        <taxon>Methylomonas</taxon>
    </lineage>
</organism>
<dbReference type="Proteomes" id="UP001524586">
    <property type="component" value="Unassembled WGS sequence"/>
</dbReference>
<evidence type="ECO:0000313" key="1">
    <source>
        <dbReference type="EMBL" id="MCQ8128431.1"/>
    </source>
</evidence>